<protein>
    <submittedName>
        <fullName evidence="2">Uncharacterized protein</fullName>
    </submittedName>
</protein>
<feature type="compositionally biased region" description="Basic and acidic residues" evidence="1">
    <location>
        <begin position="34"/>
        <end position="45"/>
    </location>
</feature>
<gene>
    <name evidence="2" type="ORF">CRG98_018326</name>
</gene>
<accession>A0A2I0JYC4</accession>
<evidence type="ECO:0000313" key="2">
    <source>
        <dbReference type="EMBL" id="PKI61262.1"/>
    </source>
</evidence>
<proteinExistence type="predicted"/>
<evidence type="ECO:0000256" key="1">
    <source>
        <dbReference type="SAM" id="MobiDB-lite"/>
    </source>
</evidence>
<evidence type="ECO:0000313" key="3">
    <source>
        <dbReference type="Proteomes" id="UP000233551"/>
    </source>
</evidence>
<dbReference type="Proteomes" id="UP000233551">
    <property type="component" value="Unassembled WGS sequence"/>
</dbReference>
<organism evidence="2 3">
    <name type="scientific">Punica granatum</name>
    <name type="common">Pomegranate</name>
    <dbReference type="NCBI Taxonomy" id="22663"/>
    <lineage>
        <taxon>Eukaryota</taxon>
        <taxon>Viridiplantae</taxon>
        <taxon>Streptophyta</taxon>
        <taxon>Embryophyta</taxon>
        <taxon>Tracheophyta</taxon>
        <taxon>Spermatophyta</taxon>
        <taxon>Magnoliopsida</taxon>
        <taxon>eudicotyledons</taxon>
        <taxon>Gunneridae</taxon>
        <taxon>Pentapetalae</taxon>
        <taxon>rosids</taxon>
        <taxon>malvids</taxon>
        <taxon>Myrtales</taxon>
        <taxon>Lythraceae</taxon>
        <taxon>Punica</taxon>
    </lineage>
</organism>
<dbReference type="AlphaFoldDB" id="A0A2I0JYC4"/>
<reference evidence="2 3" key="1">
    <citation type="submission" date="2017-11" db="EMBL/GenBank/DDBJ databases">
        <title>De-novo sequencing of pomegranate (Punica granatum L.) genome.</title>
        <authorList>
            <person name="Akparov Z."/>
            <person name="Amiraslanov A."/>
            <person name="Hajiyeva S."/>
            <person name="Abbasov M."/>
            <person name="Kaur K."/>
            <person name="Hamwieh A."/>
            <person name="Solovyev V."/>
            <person name="Salamov A."/>
            <person name="Braich B."/>
            <person name="Kosarev P."/>
            <person name="Mahmoud A."/>
            <person name="Hajiyev E."/>
            <person name="Babayeva S."/>
            <person name="Izzatullayeva V."/>
            <person name="Mammadov A."/>
            <person name="Mammadov A."/>
            <person name="Sharifova S."/>
            <person name="Ojaghi J."/>
            <person name="Eynullazada K."/>
            <person name="Bayramov B."/>
            <person name="Abdulazimova A."/>
            <person name="Shahmuradov I."/>
        </authorList>
    </citation>
    <scope>NUCLEOTIDE SEQUENCE [LARGE SCALE GENOMIC DNA]</scope>
    <source>
        <strain evidence="3">cv. AG2017</strain>
        <tissue evidence="2">Leaf</tissue>
    </source>
</reference>
<feature type="region of interest" description="Disordered" evidence="1">
    <location>
        <begin position="34"/>
        <end position="77"/>
    </location>
</feature>
<sequence length="77" mass="8496">MGQGALNPTLTGVTERSFDLTWVEYGKRENRAKRETIKIGEKEPSKGPSKSKGALGLLHEEAAERPPWTASGRDKFP</sequence>
<keyword evidence="3" id="KW-1185">Reference proteome</keyword>
<name>A0A2I0JYC4_PUNGR</name>
<comment type="caution">
    <text evidence="2">The sequence shown here is derived from an EMBL/GenBank/DDBJ whole genome shotgun (WGS) entry which is preliminary data.</text>
</comment>
<dbReference type="EMBL" id="PGOL01001058">
    <property type="protein sequence ID" value="PKI61262.1"/>
    <property type="molecule type" value="Genomic_DNA"/>
</dbReference>